<accession>A0A6C0CT47</accession>
<organism evidence="2">
    <name type="scientific">viral metagenome</name>
    <dbReference type="NCBI Taxonomy" id="1070528"/>
    <lineage>
        <taxon>unclassified sequences</taxon>
        <taxon>metagenomes</taxon>
        <taxon>organismal metagenomes</taxon>
    </lineage>
</organism>
<name>A0A6C0CT47_9ZZZZ</name>
<proteinExistence type="predicted"/>
<evidence type="ECO:0000259" key="1">
    <source>
        <dbReference type="Pfam" id="PF01712"/>
    </source>
</evidence>
<dbReference type="SUPFAM" id="SSF52540">
    <property type="entry name" value="P-loop containing nucleoside triphosphate hydrolases"/>
    <property type="match status" value="1"/>
</dbReference>
<dbReference type="GO" id="GO:0019136">
    <property type="term" value="F:deoxynucleoside kinase activity"/>
    <property type="evidence" value="ECO:0007669"/>
    <property type="project" value="InterPro"/>
</dbReference>
<dbReference type="PIRSF" id="PIRSF000705">
    <property type="entry name" value="DNK"/>
    <property type="match status" value="1"/>
</dbReference>
<dbReference type="PANTHER" id="PTHR10513:SF35">
    <property type="entry name" value="DEOXYADENOSINE KINASE"/>
    <property type="match status" value="1"/>
</dbReference>
<evidence type="ECO:0000313" key="2">
    <source>
        <dbReference type="EMBL" id="QHT06655.1"/>
    </source>
</evidence>
<dbReference type="Pfam" id="PF01712">
    <property type="entry name" value="dNK"/>
    <property type="match status" value="1"/>
</dbReference>
<protein>
    <recommendedName>
        <fullName evidence="1">Deoxynucleoside kinase domain-containing protein</fullName>
    </recommendedName>
</protein>
<dbReference type="CDD" id="cd01673">
    <property type="entry name" value="dNK"/>
    <property type="match status" value="1"/>
</dbReference>
<dbReference type="EMBL" id="MN739473">
    <property type="protein sequence ID" value="QHT06655.1"/>
    <property type="molecule type" value="Genomic_DNA"/>
</dbReference>
<feature type="domain" description="Deoxynucleoside kinase" evidence="1">
    <location>
        <begin position="6"/>
        <end position="197"/>
    </location>
</feature>
<dbReference type="GO" id="GO:0005524">
    <property type="term" value="F:ATP binding"/>
    <property type="evidence" value="ECO:0007669"/>
    <property type="project" value="InterPro"/>
</dbReference>
<dbReference type="InterPro" id="IPR050566">
    <property type="entry name" value="Deoxyribonucleoside_kinase"/>
</dbReference>
<dbReference type="InterPro" id="IPR002624">
    <property type="entry name" value="DCK/DGK"/>
</dbReference>
<dbReference type="InterPro" id="IPR031314">
    <property type="entry name" value="DNK_dom"/>
</dbReference>
<dbReference type="AlphaFoldDB" id="A0A6C0CT47"/>
<dbReference type="Gene3D" id="3.40.50.300">
    <property type="entry name" value="P-loop containing nucleotide triphosphate hydrolases"/>
    <property type="match status" value="1"/>
</dbReference>
<reference evidence="2" key="1">
    <citation type="journal article" date="2020" name="Nature">
        <title>Giant virus diversity and host interactions through global metagenomics.</title>
        <authorList>
            <person name="Schulz F."/>
            <person name="Roux S."/>
            <person name="Paez-Espino D."/>
            <person name="Jungbluth S."/>
            <person name="Walsh D.A."/>
            <person name="Denef V.J."/>
            <person name="McMahon K.D."/>
            <person name="Konstantinidis K.T."/>
            <person name="Eloe-Fadrosh E.A."/>
            <person name="Kyrpides N.C."/>
            <person name="Woyke T."/>
        </authorList>
    </citation>
    <scope>NUCLEOTIDE SEQUENCE</scope>
    <source>
        <strain evidence="2">GVMAG-M-3300021425-30</strain>
    </source>
</reference>
<dbReference type="PANTHER" id="PTHR10513">
    <property type="entry name" value="DEOXYNUCLEOSIDE KINASE"/>
    <property type="match status" value="1"/>
</dbReference>
<dbReference type="GO" id="GO:0005737">
    <property type="term" value="C:cytoplasm"/>
    <property type="evidence" value="ECO:0007669"/>
    <property type="project" value="TreeGrafter"/>
</dbReference>
<dbReference type="InterPro" id="IPR027417">
    <property type="entry name" value="P-loop_NTPase"/>
</dbReference>
<sequence>MTILVTVQGNIGSGKSTLVERLRKRFHGTNVCFLQEPLHIWNTITDKDGTPMLTLYYGNQKKYAFSFQMMAYISRLHMLKEAISKGYDIIVSERSLATDKNVFAKMLYDDDKIEEVEYKIYLKWFDEFQKDFPKEHIIYMKTSPEVAHYRVNKRAREGEDIPLEYLKNCHQYHEDWLNTNPMERLLIIEGDVDTDKNPEMIDVWNKNVGNFLGLN</sequence>